<name>J3N083_ORYBR</name>
<organism evidence="2">
    <name type="scientific">Oryza brachyantha</name>
    <name type="common">malo sina</name>
    <dbReference type="NCBI Taxonomy" id="4533"/>
    <lineage>
        <taxon>Eukaryota</taxon>
        <taxon>Viridiplantae</taxon>
        <taxon>Streptophyta</taxon>
        <taxon>Embryophyta</taxon>
        <taxon>Tracheophyta</taxon>
        <taxon>Spermatophyta</taxon>
        <taxon>Magnoliopsida</taxon>
        <taxon>Liliopsida</taxon>
        <taxon>Poales</taxon>
        <taxon>Poaceae</taxon>
        <taxon>BOP clade</taxon>
        <taxon>Oryzoideae</taxon>
        <taxon>Oryzeae</taxon>
        <taxon>Oryzinae</taxon>
        <taxon>Oryza</taxon>
    </lineage>
</organism>
<evidence type="ECO:0000256" key="1">
    <source>
        <dbReference type="SAM" id="MobiDB-lite"/>
    </source>
</evidence>
<dbReference type="Proteomes" id="UP000006038">
    <property type="component" value="Chromosome 9"/>
</dbReference>
<reference evidence="2" key="2">
    <citation type="submission" date="2013-04" db="UniProtKB">
        <authorList>
            <consortium name="EnsemblPlants"/>
        </authorList>
    </citation>
    <scope>IDENTIFICATION</scope>
</reference>
<dbReference type="EnsemblPlants" id="OB09G26620.1">
    <property type="protein sequence ID" value="OB09G26620.1"/>
    <property type="gene ID" value="OB09G26620"/>
</dbReference>
<feature type="region of interest" description="Disordered" evidence="1">
    <location>
        <begin position="52"/>
        <end position="124"/>
    </location>
</feature>
<feature type="compositionally biased region" description="Basic and acidic residues" evidence="1">
    <location>
        <begin position="98"/>
        <end position="124"/>
    </location>
</feature>
<evidence type="ECO:0000313" key="2">
    <source>
        <dbReference type="EnsemblPlants" id="OB09G26620.1"/>
    </source>
</evidence>
<accession>J3N083</accession>
<feature type="compositionally biased region" description="Polar residues" evidence="1">
    <location>
        <begin position="83"/>
        <end position="93"/>
    </location>
</feature>
<dbReference type="AlphaFoldDB" id="J3N083"/>
<evidence type="ECO:0000313" key="3">
    <source>
        <dbReference type="Proteomes" id="UP000006038"/>
    </source>
</evidence>
<reference evidence="2" key="1">
    <citation type="journal article" date="2013" name="Nat. Commun.">
        <title>Whole-genome sequencing of Oryza brachyantha reveals mechanisms underlying Oryza genome evolution.</title>
        <authorList>
            <person name="Chen J."/>
            <person name="Huang Q."/>
            <person name="Gao D."/>
            <person name="Wang J."/>
            <person name="Lang Y."/>
            <person name="Liu T."/>
            <person name="Li B."/>
            <person name="Bai Z."/>
            <person name="Luis Goicoechea J."/>
            <person name="Liang C."/>
            <person name="Chen C."/>
            <person name="Zhang W."/>
            <person name="Sun S."/>
            <person name="Liao Y."/>
            <person name="Zhang X."/>
            <person name="Yang L."/>
            <person name="Song C."/>
            <person name="Wang M."/>
            <person name="Shi J."/>
            <person name="Liu G."/>
            <person name="Liu J."/>
            <person name="Zhou H."/>
            <person name="Zhou W."/>
            <person name="Yu Q."/>
            <person name="An N."/>
            <person name="Chen Y."/>
            <person name="Cai Q."/>
            <person name="Wang B."/>
            <person name="Liu B."/>
            <person name="Min J."/>
            <person name="Huang Y."/>
            <person name="Wu H."/>
            <person name="Li Z."/>
            <person name="Zhang Y."/>
            <person name="Yin Y."/>
            <person name="Song W."/>
            <person name="Jiang J."/>
            <person name="Jackson S.A."/>
            <person name="Wing R.A."/>
            <person name="Wang J."/>
            <person name="Chen M."/>
        </authorList>
    </citation>
    <scope>NUCLEOTIDE SEQUENCE [LARGE SCALE GENOMIC DNA]</scope>
    <source>
        <strain evidence="2">cv. IRGC 101232</strain>
    </source>
</reference>
<keyword evidence="3" id="KW-1185">Reference proteome</keyword>
<sequence>MAHIKSLQGLLGCGLVIQNLRQQLKIQRVAINREIRRIEFVVLAPTLLPRIGGRCTPDGSSPTSREGAVAAGSPRKNLHLSVPDSTLDNSNVTKRPCRAAERHGGFERRRQREVAERRAAGVSV</sequence>
<proteinExistence type="predicted"/>
<dbReference type="Gramene" id="OB09G26620.1">
    <property type="protein sequence ID" value="OB09G26620.1"/>
    <property type="gene ID" value="OB09G26620"/>
</dbReference>
<dbReference type="HOGENOM" id="CLU_2007464_0_0_1"/>
<protein>
    <submittedName>
        <fullName evidence="2">Uncharacterized protein</fullName>
    </submittedName>
</protein>